<keyword evidence="6 10" id="KW-0732">Signal</keyword>
<keyword evidence="5 10" id="KW-0964">Secreted</keyword>
<dbReference type="InterPro" id="IPR004898">
    <property type="entry name" value="Pectate_lyase_PlyH/PlyE-like"/>
</dbReference>
<dbReference type="EMBL" id="JAPEUV010000023">
    <property type="protein sequence ID" value="KAJ4339402.1"/>
    <property type="molecule type" value="Genomic_DNA"/>
</dbReference>
<comment type="similarity">
    <text evidence="4 10">Belongs to the polysaccharide lyase 3 family.</text>
</comment>
<keyword evidence="12" id="KW-1185">Reference proteome</keyword>
<sequence>MHTPTLLLAAAAGLAAAHPHNDHVARAATNTALQTTFPKPSGTSLLAAVQTIAAGKSFDGGMKQWDRSVSTCNEQAEGGDADAVFLLQDGATLSNAIIGPNNGEGGTVAVKNFYAENIGKLYRSCGNCEKQYARKSSFTNIKVVSGKLVAGVNGNEGDMTTIKDSCLIGTKFCDLYKGVTSGEPTKTLSGPDGKTCATSGIKTSGC</sequence>
<accession>A0A9W8X2K6</accession>
<dbReference type="PANTHER" id="PTHR33407:SF9">
    <property type="entry name" value="PECTATE LYASE F-RELATED"/>
    <property type="match status" value="1"/>
</dbReference>
<comment type="catalytic activity">
    <reaction evidence="1 10">
        <text>Eliminative cleavage of (1-&gt;4)-alpha-D-galacturonan to give oligosaccharides with 4-deoxy-alpha-D-galact-4-enuronosyl groups at their non-reducing ends.</text>
        <dbReference type="EC" id="4.2.2.2"/>
    </reaction>
</comment>
<dbReference type="GO" id="GO:0005576">
    <property type="term" value="C:extracellular region"/>
    <property type="evidence" value="ECO:0007669"/>
    <property type="project" value="UniProtKB-SubCell"/>
</dbReference>
<comment type="subcellular location">
    <subcellularLocation>
        <location evidence="3 10">Secreted</location>
    </subcellularLocation>
</comment>
<dbReference type="GO" id="GO:0045490">
    <property type="term" value="P:pectin catabolic process"/>
    <property type="evidence" value="ECO:0007669"/>
    <property type="project" value="TreeGrafter"/>
</dbReference>
<evidence type="ECO:0000256" key="1">
    <source>
        <dbReference type="ARBA" id="ARBA00000695"/>
    </source>
</evidence>
<evidence type="ECO:0000256" key="6">
    <source>
        <dbReference type="ARBA" id="ARBA00022729"/>
    </source>
</evidence>
<evidence type="ECO:0000313" key="12">
    <source>
        <dbReference type="Proteomes" id="UP001140562"/>
    </source>
</evidence>
<keyword evidence="7 10" id="KW-0106">Calcium</keyword>
<feature type="signal peptide" evidence="10">
    <location>
        <begin position="1"/>
        <end position="17"/>
    </location>
</feature>
<reference evidence="11" key="1">
    <citation type="submission" date="2022-10" db="EMBL/GenBank/DDBJ databases">
        <title>Tapping the CABI collections for fungal endophytes: first genome assemblies for Collariella, Neodidymelliopsis, Ascochyta clinopodiicola, Didymella pomorum, Didymosphaeria variabile, Neocosmospora piperis and Neocucurbitaria cava.</title>
        <authorList>
            <person name="Hill R."/>
        </authorList>
    </citation>
    <scope>NUCLEOTIDE SEQUENCE</scope>
    <source>
        <strain evidence="11">IMI 360193</strain>
    </source>
</reference>
<dbReference type="InterPro" id="IPR012334">
    <property type="entry name" value="Pectin_lyas_fold"/>
</dbReference>
<dbReference type="Pfam" id="PF03211">
    <property type="entry name" value="Pectate_lyase"/>
    <property type="match status" value="1"/>
</dbReference>
<dbReference type="AlphaFoldDB" id="A0A9W8X2K6"/>
<feature type="chain" id="PRO_5041018415" description="Pectate lyase" evidence="10">
    <location>
        <begin position="18"/>
        <end position="206"/>
    </location>
</feature>
<dbReference type="Gene3D" id="2.160.20.10">
    <property type="entry name" value="Single-stranded right-handed beta-helix, Pectin lyase-like"/>
    <property type="match status" value="2"/>
</dbReference>
<dbReference type="GO" id="GO:0030570">
    <property type="term" value="F:pectate lyase activity"/>
    <property type="evidence" value="ECO:0007669"/>
    <property type="project" value="UniProtKB-UniRule"/>
</dbReference>
<dbReference type="OrthoDB" id="441042at2759"/>
<evidence type="ECO:0000256" key="8">
    <source>
        <dbReference type="ARBA" id="ARBA00023239"/>
    </source>
</evidence>
<dbReference type="PANTHER" id="PTHR33407">
    <property type="entry name" value="PECTATE LYASE F-RELATED"/>
    <property type="match status" value="1"/>
</dbReference>
<name>A0A9W8X2K6_9PLEO</name>
<evidence type="ECO:0000256" key="10">
    <source>
        <dbReference type="RuleBase" id="RU367009"/>
    </source>
</evidence>
<protein>
    <recommendedName>
        <fullName evidence="10">Pectate lyase</fullName>
        <ecNumber evidence="10">4.2.2.2</ecNumber>
    </recommendedName>
</protein>
<proteinExistence type="inferred from homology"/>
<gene>
    <name evidence="11" type="ORF">N0V87_003339</name>
</gene>
<evidence type="ECO:0000256" key="3">
    <source>
        <dbReference type="ARBA" id="ARBA00004613"/>
    </source>
</evidence>
<comment type="caution">
    <text evidence="11">The sequence shown here is derived from an EMBL/GenBank/DDBJ whole genome shotgun (WGS) entry which is preliminary data.</text>
</comment>
<comment type="function">
    <text evidence="9 10">Pectinolytic enzyme consist of four classes of enzymes: pectin lyase, polygalacturonase, pectin methylesterase and rhamnogalacturonase. Among pectinolytic enzymes, pectin lyase is the most important in depolymerization of pectin, since it cleaves internal glycosidic bonds of highly methylated pectins. Favors pectate, the anion, over pectin, the methyl ester.</text>
</comment>
<organism evidence="11 12">
    <name type="scientific">Didymella glomerata</name>
    <dbReference type="NCBI Taxonomy" id="749621"/>
    <lineage>
        <taxon>Eukaryota</taxon>
        <taxon>Fungi</taxon>
        <taxon>Dikarya</taxon>
        <taxon>Ascomycota</taxon>
        <taxon>Pezizomycotina</taxon>
        <taxon>Dothideomycetes</taxon>
        <taxon>Pleosporomycetidae</taxon>
        <taxon>Pleosporales</taxon>
        <taxon>Pleosporineae</taxon>
        <taxon>Didymellaceae</taxon>
        <taxon>Didymella</taxon>
    </lineage>
</organism>
<dbReference type="InterPro" id="IPR011050">
    <property type="entry name" value="Pectin_lyase_fold/virulence"/>
</dbReference>
<evidence type="ECO:0000256" key="9">
    <source>
        <dbReference type="ARBA" id="ARBA00025679"/>
    </source>
</evidence>
<dbReference type="SUPFAM" id="SSF51126">
    <property type="entry name" value="Pectin lyase-like"/>
    <property type="match status" value="1"/>
</dbReference>
<evidence type="ECO:0000256" key="4">
    <source>
        <dbReference type="ARBA" id="ARBA00006463"/>
    </source>
</evidence>
<dbReference type="EC" id="4.2.2.2" evidence="10"/>
<evidence type="ECO:0000256" key="2">
    <source>
        <dbReference type="ARBA" id="ARBA00001913"/>
    </source>
</evidence>
<dbReference type="Proteomes" id="UP001140562">
    <property type="component" value="Unassembled WGS sequence"/>
</dbReference>
<comment type="cofactor">
    <cofactor evidence="2 10">
        <name>Ca(2+)</name>
        <dbReference type="ChEBI" id="CHEBI:29108"/>
    </cofactor>
</comment>
<evidence type="ECO:0000313" key="11">
    <source>
        <dbReference type="EMBL" id="KAJ4339402.1"/>
    </source>
</evidence>
<keyword evidence="8 10" id="KW-0456">Lyase</keyword>
<evidence type="ECO:0000256" key="5">
    <source>
        <dbReference type="ARBA" id="ARBA00022525"/>
    </source>
</evidence>
<evidence type="ECO:0000256" key="7">
    <source>
        <dbReference type="ARBA" id="ARBA00022837"/>
    </source>
</evidence>